<sequence length="116" mass="13132">MPCGSLFPLPWRPCYSQLLKSIQKSSAYWNRKQHQIFQALDAGWKNASAHKCDRPRDAERREAGGYIFSGMLAPWLHAISQYIPFYPIDDVYTGLCFQALGIRLKACRAITGLPGV</sequence>
<gene>
    <name evidence="1" type="ORF">K3G42_029462</name>
</gene>
<accession>A0ACB8FT00</accession>
<organism evidence="1 2">
    <name type="scientific">Sphaerodactylus townsendi</name>
    <dbReference type="NCBI Taxonomy" id="933632"/>
    <lineage>
        <taxon>Eukaryota</taxon>
        <taxon>Metazoa</taxon>
        <taxon>Chordata</taxon>
        <taxon>Craniata</taxon>
        <taxon>Vertebrata</taxon>
        <taxon>Euteleostomi</taxon>
        <taxon>Lepidosauria</taxon>
        <taxon>Squamata</taxon>
        <taxon>Bifurcata</taxon>
        <taxon>Gekkota</taxon>
        <taxon>Sphaerodactylidae</taxon>
        <taxon>Sphaerodactylus</taxon>
    </lineage>
</organism>
<proteinExistence type="predicted"/>
<protein>
    <submittedName>
        <fullName evidence="1">Uncharacterized protein</fullName>
    </submittedName>
</protein>
<keyword evidence="2" id="KW-1185">Reference proteome</keyword>
<comment type="caution">
    <text evidence="1">The sequence shown here is derived from an EMBL/GenBank/DDBJ whole genome shotgun (WGS) entry which is preliminary data.</text>
</comment>
<evidence type="ECO:0000313" key="2">
    <source>
        <dbReference type="Proteomes" id="UP000827872"/>
    </source>
</evidence>
<dbReference type="EMBL" id="CM037619">
    <property type="protein sequence ID" value="KAH8008402.1"/>
    <property type="molecule type" value="Genomic_DNA"/>
</dbReference>
<name>A0ACB8FT00_9SAUR</name>
<reference evidence="1" key="1">
    <citation type="submission" date="2021-08" db="EMBL/GenBank/DDBJ databases">
        <title>The first chromosome-level gecko genome reveals the dynamic sex chromosomes of Neotropical dwarf geckos (Sphaerodactylidae: Sphaerodactylus).</title>
        <authorList>
            <person name="Pinto B.J."/>
            <person name="Keating S.E."/>
            <person name="Gamble T."/>
        </authorList>
    </citation>
    <scope>NUCLEOTIDE SEQUENCE</scope>
    <source>
        <strain evidence="1">TG3544</strain>
    </source>
</reference>
<dbReference type="Proteomes" id="UP000827872">
    <property type="component" value="Linkage Group LG06"/>
</dbReference>
<evidence type="ECO:0000313" key="1">
    <source>
        <dbReference type="EMBL" id="KAH8008402.1"/>
    </source>
</evidence>